<dbReference type="Proteomes" id="UP000177208">
    <property type="component" value="Unassembled WGS sequence"/>
</dbReference>
<protein>
    <recommendedName>
        <fullName evidence="3">Radical SAM core domain-containing protein</fullName>
    </recommendedName>
</protein>
<gene>
    <name evidence="1" type="ORF">A2774_02910</name>
</gene>
<evidence type="ECO:0000313" key="1">
    <source>
        <dbReference type="EMBL" id="OGK16380.1"/>
    </source>
</evidence>
<dbReference type="CDD" id="cd01335">
    <property type="entry name" value="Radical_SAM"/>
    <property type="match status" value="1"/>
</dbReference>
<evidence type="ECO:0008006" key="3">
    <source>
        <dbReference type="Google" id="ProtNLM"/>
    </source>
</evidence>
<accession>A0A1F7GBR2</accession>
<dbReference type="EMBL" id="MFZG01000023">
    <property type="protein sequence ID" value="OGK16380.1"/>
    <property type="molecule type" value="Genomic_DNA"/>
</dbReference>
<reference evidence="1 2" key="1">
    <citation type="journal article" date="2016" name="Nat. Commun.">
        <title>Thousands of microbial genomes shed light on interconnected biogeochemical processes in an aquifer system.</title>
        <authorList>
            <person name="Anantharaman K."/>
            <person name="Brown C.T."/>
            <person name="Hug L.A."/>
            <person name="Sharon I."/>
            <person name="Castelle C.J."/>
            <person name="Probst A.J."/>
            <person name="Thomas B.C."/>
            <person name="Singh A."/>
            <person name="Wilkins M.J."/>
            <person name="Karaoz U."/>
            <person name="Brodie E.L."/>
            <person name="Williams K.H."/>
            <person name="Hubbard S.S."/>
            <person name="Banfield J.F."/>
        </authorList>
    </citation>
    <scope>NUCLEOTIDE SEQUENCE [LARGE SCALE GENOMIC DNA]</scope>
</reference>
<dbReference type="SUPFAM" id="SSF102114">
    <property type="entry name" value="Radical SAM enzymes"/>
    <property type="match status" value="1"/>
</dbReference>
<evidence type="ECO:0000313" key="2">
    <source>
        <dbReference type="Proteomes" id="UP000177208"/>
    </source>
</evidence>
<dbReference type="AlphaFoldDB" id="A0A1F7GBR2"/>
<dbReference type="Gene3D" id="3.20.20.70">
    <property type="entry name" value="Aldolase class I"/>
    <property type="match status" value="1"/>
</dbReference>
<dbReference type="PANTHER" id="PTHR11228">
    <property type="entry name" value="RADICAL SAM DOMAIN PROTEIN"/>
    <property type="match status" value="1"/>
</dbReference>
<comment type="caution">
    <text evidence="1">The sequence shown here is derived from an EMBL/GenBank/DDBJ whole genome shotgun (WGS) entry which is preliminary data.</text>
</comment>
<dbReference type="InterPro" id="IPR013785">
    <property type="entry name" value="Aldolase_TIM"/>
</dbReference>
<dbReference type="InterPro" id="IPR050377">
    <property type="entry name" value="Radical_SAM_PqqE_MftC-like"/>
</dbReference>
<organism evidence="1 2">
    <name type="scientific">Candidatus Roizmanbacteria bacterium RIFCSPHIGHO2_01_FULL_39_12c</name>
    <dbReference type="NCBI Taxonomy" id="1802031"/>
    <lineage>
        <taxon>Bacteria</taxon>
        <taxon>Candidatus Roizmaniibacteriota</taxon>
    </lineage>
</organism>
<sequence length="427" mass="47195">MAEFSQQINEQLLMIDAGSQFVSINPREIHPKLYKPFKPESLVRAPHTRKADYLSIGTAYIVVESNTGPIGRSILNTLASVDGHTCGAACRNCYLIRGGDRPDYTPEPDETKWMKTTLENKGINVIITGAEALSLPDYFEAGLFDEKPYLLSSGIPIVANPGRSMTDIARAGIQNVQMSLHGAVETDNVFNGAAPEIVVRAVENIRKFNEQFGTYIGVVLNVTVSKHNLNQLKPIADFVLAELNCEGVRFNRHKAAGGVFKDLMLDPDDHILFYEQIRRIREKYPKDLTGRMVSVSGDFGKLHRTASPGKPPYECPAGLPGGEIAIIPATDGKHRVYSCLEVREPSLQMGYFYGREGNFSTEMSGSLRLHTTPFEDLKDEMLRASLGMSQTDDGCIAYTITRDHPSARAMIKYLQTSLNPGQPNLIL</sequence>
<proteinExistence type="predicted"/>
<dbReference type="PANTHER" id="PTHR11228:SF7">
    <property type="entry name" value="PQQA PEPTIDE CYCLASE"/>
    <property type="match status" value="1"/>
</dbReference>
<name>A0A1F7GBR2_9BACT</name>
<dbReference type="InterPro" id="IPR058240">
    <property type="entry name" value="rSAM_sf"/>
</dbReference>